<accession>A0A084QY55</accession>
<dbReference type="Proteomes" id="UP000028524">
    <property type="component" value="Unassembled WGS sequence"/>
</dbReference>
<evidence type="ECO:0000313" key="2">
    <source>
        <dbReference type="Proteomes" id="UP000028524"/>
    </source>
</evidence>
<dbReference type="HOGENOM" id="CLU_3415263_0_0_1"/>
<name>A0A084QY55_STAC4</name>
<sequence>MNAVDIADHLRSNLALAAQRPAGLDTL</sequence>
<proteinExistence type="predicted"/>
<evidence type="ECO:0000313" key="1">
    <source>
        <dbReference type="EMBL" id="KFA68890.1"/>
    </source>
</evidence>
<gene>
    <name evidence="1" type="ORF">S40285_10896</name>
</gene>
<keyword evidence="2" id="KW-1185">Reference proteome</keyword>
<reference evidence="1 2" key="1">
    <citation type="journal article" date="2014" name="BMC Genomics">
        <title>Comparative genome sequencing reveals chemotype-specific gene clusters in the toxigenic black mold Stachybotrys.</title>
        <authorList>
            <person name="Semeiks J."/>
            <person name="Borek D."/>
            <person name="Otwinowski Z."/>
            <person name="Grishin N.V."/>
        </authorList>
    </citation>
    <scope>NUCLEOTIDE SEQUENCE [LARGE SCALE GENOMIC DNA]</scope>
    <source>
        <strain evidence="1 2">IBT 40285</strain>
    </source>
</reference>
<organism evidence="1 2">
    <name type="scientific">Stachybotrys chlorohalonatus (strain IBT 40285)</name>
    <dbReference type="NCBI Taxonomy" id="1283841"/>
    <lineage>
        <taxon>Eukaryota</taxon>
        <taxon>Fungi</taxon>
        <taxon>Dikarya</taxon>
        <taxon>Ascomycota</taxon>
        <taxon>Pezizomycotina</taxon>
        <taxon>Sordariomycetes</taxon>
        <taxon>Hypocreomycetidae</taxon>
        <taxon>Hypocreales</taxon>
        <taxon>Stachybotryaceae</taxon>
        <taxon>Stachybotrys</taxon>
    </lineage>
</organism>
<dbReference type="AlphaFoldDB" id="A0A084QY55"/>
<dbReference type="EMBL" id="KL659689">
    <property type="protein sequence ID" value="KFA68890.1"/>
    <property type="molecule type" value="Genomic_DNA"/>
</dbReference>
<protein>
    <submittedName>
        <fullName evidence="1">Uncharacterized protein</fullName>
    </submittedName>
</protein>
<dbReference type="InParanoid" id="A0A084QY55"/>